<protein>
    <submittedName>
        <fullName evidence="14">DUF1211 domain-containing membrane protein</fullName>
    </submittedName>
</protein>
<dbReference type="Pfam" id="PF06736">
    <property type="entry name" value="TMEM175"/>
    <property type="match status" value="1"/>
</dbReference>
<evidence type="ECO:0000256" key="10">
    <source>
        <dbReference type="ARBA" id="ARBA00023136"/>
    </source>
</evidence>
<dbReference type="PANTHER" id="PTHR31462:SF5">
    <property type="entry name" value="ENDOSOMAL_LYSOSOMAL PROTON CHANNEL TMEM175"/>
    <property type="match status" value="1"/>
</dbReference>
<dbReference type="EMBL" id="BQXO01000001">
    <property type="protein sequence ID" value="GKT04923.1"/>
    <property type="molecule type" value="Genomic_DNA"/>
</dbReference>
<evidence type="ECO:0000256" key="8">
    <source>
        <dbReference type="ARBA" id="ARBA00022989"/>
    </source>
</evidence>
<gene>
    <name evidence="14" type="ORF">JCM31185_02120</name>
</gene>
<evidence type="ECO:0000256" key="13">
    <source>
        <dbReference type="SAM" id="Phobius"/>
    </source>
</evidence>
<proteinExistence type="inferred from homology"/>
<reference evidence="14 15" key="1">
    <citation type="submission" date="2022-03" db="EMBL/GenBank/DDBJ databases">
        <title>Draft genome sequence of Furfurilactobacillus curtus JCM 31185.</title>
        <authorList>
            <person name="Suzuki S."/>
            <person name="Endo A."/>
            <person name="Kajikawa A."/>
        </authorList>
    </citation>
    <scope>NUCLEOTIDE SEQUENCE [LARGE SCALE GENOMIC DNA]</scope>
    <source>
        <strain evidence="14 15">JCM 31185</strain>
    </source>
</reference>
<keyword evidence="6" id="KW-0631">Potassium channel</keyword>
<dbReference type="Proteomes" id="UP001628078">
    <property type="component" value="Unassembled WGS sequence"/>
</dbReference>
<evidence type="ECO:0000256" key="11">
    <source>
        <dbReference type="ARBA" id="ARBA00023303"/>
    </source>
</evidence>
<comment type="similarity">
    <text evidence="2">Belongs to the TMEM175 family.</text>
</comment>
<evidence type="ECO:0000256" key="5">
    <source>
        <dbReference type="ARBA" id="ARBA00022692"/>
    </source>
</evidence>
<keyword evidence="5 13" id="KW-0812">Transmembrane</keyword>
<evidence type="ECO:0000256" key="9">
    <source>
        <dbReference type="ARBA" id="ARBA00023065"/>
    </source>
</evidence>
<sequence length="183" mass="20866">MTKNRLETFTDGVLAIVLTILVLELHLPNTDHSLNALIALAPQFFAYIFSFILISTMWVNHHYLFLKVASITNITLWLNINLLFWSSILPATTAWVGSDINAHVPATLYAVNIVCYNVSFGLLREHISRHANLIKSRTSLEWLSLAINLLSLAITLWWPPFVFIGLISNVLLWTFPHFITHEK</sequence>
<keyword evidence="8 13" id="KW-1133">Transmembrane helix</keyword>
<organism evidence="14 15">
    <name type="scientific">Furfurilactobacillus curtus</name>
    <dbReference type="NCBI Taxonomy" id="1746200"/>
    <lineage>
        <taxon>Bacteria</taxon>
        <taxon>Bacillati</taxon>
        <taxon>Bacillota</taxon>
        <taxon>Bacilli</taxon>
        <taxon>Lactobacillales</taxon>
        <taxon>Lactobacillaceae</taxon>
        <taxon>Furfurilactobacillus</taxon>
    </lineage>
</organism>
<feature type="transmembrane region" description="Helical" evidence="13">
    <location>
        <begin position="34"/>
        <end position="55"/>
    </location>
</feature>
<evidence type="ECO:0000256" key="7">
    <source>
        <dbReference type="ARBA" id="ARBA00022958"/>
    </source>
</evidence>
<evidence type="ECO:0000256" key="4">
    <source>
        <dbReference type="ARBA" id="ARBA00022538"/>
    </source>
</evidence>
<keyword evidence="4" id="KW-0633">Potassium transport</keyword>
<keyword evidence="10 13" id="KW-0472">Membrane</keyword>
<keyword evidence="7" id="KW-0630">Potassium</keyword>
<name>A0ABQ5JKK8_9LACO</name>
<dbReference type="InterPro" id="IPR010617">
    <property type="entry name" value="TMEM175-like"/>
</dbReference>
<feature type="transmembrane region" description="Helical" evidence="13">
    <location>
        <begin position="102"/>
        <end position="123"/>
    </location>
</feature>
<evidence type="ECO:0000256" key="12">
    <source>
        <dbReference type="ARBA" id="ARBA00034430"/>
    </source>
</evidence>
<comment type="caution">
    <text evidence="14">The sequence shown here is derived from an EMBL/GenBank/DDBJ whole genome shotgun (WGS) entry which is preliminary data.</text>
</comment>
<evidence type="ECO:0000256" key="6">
    <source>
        <dbReference type="ARBA" id="ARBA00022826"/>
    </source>
</evidence>
<evidence type="ECO:0000256" key="1">
    <source>
        <dbReference type="ARBA" id="ARBA00004141"/>
    </source>
</evidence>
<evidence type="ECO:0000256" key="2">
    <source>
        <dbReference type="ARBA" id="ARBA00006920"/>
    </source>
</evidence>
<feature type="transmembrane region" description="Helical" evidence="13">
    <location>
        <begin position="76"/>
        <end position="96"/>
    </location>
</feature>
<keyword evidence="9" id="KW-0406">Ion transport</keyword>
<evidence type="ECO:0000313" key="15">
    <source>
        <dbReference type="Proteomes" id="UP001628078"/>
    </source>
</evidence>
<feature type="transmembrane region" description="Helical" evidence="13">
    <location>
        <begin position="12"/>
        <end position="28"/>
    </location>
</feature>
<dbReference type="RefSeq" id="WP_407882190.1">
    <property type="nucleotide sequence ID" value="NZ_BQXO01000001.1"/>
</dbReference>
<evidence type="ECO:0000256" key="3">
    <source>
        <dbReference type="ARBA" id="ARBA00022448"/>
    </source>
</evidence>
<dbReference type="PANTHER" id="PTHR31462">
    <property type="entry name" value="ENDOSOMAL/LYSOSOMAL POTASSIUM CHANNEL TMEM175"/>
    <property type="match status" value="1"/>
</dbReference>
<feature type="transmembrane region" description="Helical" evidence="13">
    <location>
        <begin position="143"/>
        <end position="167"/>
    </location>
</feature>
<keyword evidence="11" id="KW-0407">Ion channel</keyword>
<keyword evidence="15" id="KW-1185">Reference proteome</keyword>
<comment type="catalytic activity">
    <reaction evidence="12">
        <text>K(+)(in) = K(+)(out)</text>
        <dbReference type="Rhea" id="RHEA:29463"/>
        <dbReference type="ChEBI" id="CHEBI:29103"/>
    </reaction>
</comment>
<accession>A0ABQ5JKK8</accession>
<comment type="subcellular location">
    <subcellularLocation>
        <location evidence="1">Membrane</location>
        <topology evidence="1">Multi-pass membrane protein</topology>
    </subcellularLocation>
</comment>
<evidence type="ECO:0000313" key="14">
    <source>
        <dbReference type="EMBL" id="GKT04923.1"/>
    </source>
</evidence>
<keyword evidence="3" id="KW-0813">Transport</keyword>